<comment type="caution">
    <text evidence="2">The sequence shown here is derived from an EMBL/GenBank/DDBJ whole genome shotgun (WGS) entry which is preliminary data.</text>
</comment>
<accession>A0A071MEQ5</accession>
<evidence type="ECO:0000256" key="1">
    <source>
        <dbReference type="SAM" id="MobiDB-lite"/>
    </source>
</evidence>
<proteinExistence type="predicted"/>
<feature type="compositionally biased region" description="Low complexity" evidence="1">
    <location>
        <begin position="15"/>
        <end position="33"/>
    </location>
</feature>
<sequence>MRPIPGATTGNCDFGTPVATGTPTVTSPGPVQTFNMSAMTPTNVTITDKRRCHEAREEGHSRAAWSADARERNGKYGSGRT</sequence>
<feature type="region of interest" description="Disordered" evidence="1">
    <location>
        <begin position="54"/>
        <end position="81"/>
    </location>
</feature>
<reference evidence="2" key="1">
    <citation type="submission" date="2014-04" db="EMBL/GenBank/DDBJ databases">
        <title>In planta biocontrol of soil-borne Fusarium wilt of banana through a plant endophytic bacterium, Burkholderia cenocepacia 869T2.</title>
        <authorList>
            <person name="Ho Y.-N."/>
            <person name="Chiang H.-M."/>
            <person name="Chao C.-P."/>
            <person name="Su C.-C."/>
            <person name="Hsu H.-F."/>
            <person name="Guo C.-T."/>
            <person name="Hsieh J.-L."/>
            <person name="Huang C.-C."/>
        </authorList>
    </citation>
    <scope>NUCLEOTIDE SEQUENCE [LARGE SCALE GENOMIC DNA]</scope>
    <source>
        <strain evidence="2">869T2</strain>
    </source>
</reference>
<organism evidence="2">
    <name type="scientific">Burkholderia cenocepacia</name>
    <dbReference type="NCBI Taxonomy" id="95486"/>
    <lineage>
        <taxon>Bacteria</taxon>
        <taxon>Pseudomonadati</taxon>
        <taxon>Pseudomonadota</taxon>
        <taxon>Betaproteobacteria</taxon>
        <taxon>Burkholderiales</taxon>
        <taxon>Burkholderiaceae</taxon>
        <taxon>Burkholderia</taxon>
        <taxon>Burkholderia cepacia complex</taxon>
    </lineage>
</organism>
<gene>
    <name evidence="2" type="ORF">DT99_11380</name>
</gene>
<protein>
    <submittedName>
        <fullName evidence="2">Uncharacterized protein</fullName>
    </submittedName>
</protein>
<name>A0A071MEQ5_9BURK</name>
<feature type="region of interest" description="Disordered" evidence="1">
    <location>
        <begin position="1"/>
        <end position="36"/>
    </location>
</feature>
<evidence type="ECO:0000313" key="2">
    <source>
        <dbReference type="EMBL" id="KEA59312.1"/>
    </source>
</evidence>
<dbReference type="AlphaFoldDB" id="A0A071MEQ5"/>
<dbReference type="EMBL" id="JJOA01000010">
    <property type="protein sequence ID" value="KEA59312.1"/>
    <property type="molecule type" value="Genomic_DNA"/>
</dbReference>